<evidence type="ECO:0000256" key="1">
    <source>
        <dbReference type="ARBA" id="ARBA00004613"/>
    </source>
</evidence>
<dbReference type="PaxDb" id="39947-A0A0P0XN12"/>
<dbReference type="PANTHER" id="PTHR47295">
    <property type="entry name" value="EG45-LIKE DOMAIN CONTAINING PROTEIN 1-RELATED"/>
    <property type="match status" value="1"/>
</dbReference>
<dbReference type="SUPFAM" id="SSF50685">
    <property type="entry name" value="Barwin-like endoglucanases"/>
    <property type="match status" value="1"/>
</dbReference>
<reference evidence="7" key="1">
    <citation type="journal article" date="2005" name="Nature">
        <title>The map-based sequence of the rice genome.</title>
        <authorList>
            <consortium name="International rice genome sequencing project (IRGSP)"/>
            <person name="Matsumoto T."/>
            <person name="Wu J."/>
            <person name="Kanamori H."/>
            <person name="Katayose Y."/>
            <person name="Fujisawa M."/>
            <person name="Namiki N."/>
            <person name="Mizuno H."/>
            <person name="Yamamoto K."/>
            <person name="Antonio B.A."/>
            <person name="Baba T."/>
            <person name="Sakata K."/>
            <person name="Nagamura Y."/>
            <person name="Aoki H."/>
            <person name="Arikawa K."/>
            <person name="Arita K."/>
            <person name="Bito T."/>
            <person name="Chiden Y."/>
            <person name="Fujitsuka N."/>
            <person name="Fukunaka R."/>
            <person name="Hamada M."/>
            <person name="Harada C."/>
            <person name="Hayashi A."/>
            <person name="Hijishita S."/>
            <person name="Honda M."/>
            <person name="Hosokawa S."/>
            <person name="Ichikawa Y."/>
            <person name="Idonuma A."/>
            <person name="Iijima M."/>
            <person name="Ikeda M."/>
            <person name="Ikeno M."/>
            <person name="Ito K."/>
            <person name="Ito S."/>
            <person name="Ito T."/>
            <person name="Ito Y."/>
            <person name="Ito Y."/>
            <person name="Iwabuchi A."/>
            <person name="Kamiya K."/>
            <person name="Karasawa W."/>
            <person name="Kurita K."/>
            <person name="Katagiri S."/>
            <person name="Kikuta A."/>
            <person name="Kobayashi H."/>
            <person name="Kobayashi N."/>
            <person name="Machita K."/>
            <person name="Maehara T."/>
            <person name="Masukawa M."/>
            <person name="Mizubayashi T."/>
            <person name="Mukai Y."/>
            <person name="Nagasaki H."/>
            <person name="Nagata Y."/>
            <person name="Naito S."/>
            <person name="Nakashima M."/>
            <person name="Nakama Y."/>
            <person name="Nakamichi Y."/>
            <person name="Nakamura M."/>
            <person name="Meguro A."/>
            <person name="Negishi M."/>
            <person name="Ohta I."/>
            <person name="Ohta T."/>
            <person name="Okamoto M."/>
            <person name="Ono N."/>
            <person name="Saji S."/>
            <person name="Sakaguchi M."/>
            <person name="Sakai K."/>
            <person name="Shibata M."/>
            <person name="Shimokawa T."/>
            <person name="Song J."/>
            <person name="Takazaki Y."/>
            <person name="Terasawa K."/>
            <person name="Tsugane M."/>
            <person name="Tsuji K."/>
            <person name="Ueda S."/>
            <person name="Waki K."/>
            <person name="Yamagata H."/>
            <person name="Yamamoto M."/>
            <person name="Yamamoto S."/>
            <person name="Yamane H."/>
            <person name="Yoshiki S."/>
            <person name="Yoshihara R."/>
            <person name="Yukawa K."/>
            <person name="Zhong H."/>
            <person name="Yano M."/>
            <person name="Yuan Q."/>
            <person name="Ouyang S."/>
            <person name="Liu J."/>
            <person name="Jones K.M."/>
            <person name="Gansberger K."/>
            <person name="Moffat K."/>
            <person name="Hill J."/>
            <person name="Bera J."/>
            <person name="Fadrosh D."/>
            <person name="Jin S."/>
            <person name="Johri S."/>
            <person name="Kim M."/>
            <person name="Overton L."/>
            <person name="Reardon M."/>
            <person name="Tsitrin T."/>
            <person name="Vuong H."/>
            <person name="Weaver B."/>
            <person name="Ciecko A."/>
            <person name="Tallon L."/>
            <person name="Jackson J."/>
            <person name="Pai G."/>
            <person name="Aken S.V."/>
            <person name="Utterback T."/>
            <person name="Reidmuller S."/>
            <person name="Feldblyum T."/>
            <person name="Hsiao J."/>
            <person name="Zismann V."/>
            <person name="Iobst S."/>
            <person name="de Vazeille A.R."/>
            <person name="Buell C.R."/>
            <person name="Ying K."/>
            <person name="Li Y."/>
            <person name="Lu T."/>
            <person name="Huang Y."/>
            <person name="Zhao Q."/>
            <person name="Feng Q."/>
            <person name="Zhang L."/>
            <person name="Zhu J."/>
            <person name="Weng Q."/>
            <person name="Mu J."/>
            <person name="Lu Y."/>
            <person name="Fan D."/>
            <person name="Liu Y."/>
            <person name="Guan J."/>
            <person name="Zhang Y."/>
            <person name="Yu S."/>
            <person name="Liu X."/>
            <person name="Zhang Y."/>
            <person name="Hong G."/>
            <person name="Han B."/>
            <person name="Choisne N."/>
            <person name="Demange N."/>
            <person name="Orjeda G."/>
            <person name="Samain S."/>
            <person name="Cattolico L."/>
            <person name="Pelletier E."/>
            <person name="Couloux A."/>
            <person name="Segurens B."/>
            <person name="Wincker P."/>
            <person name="D'Hont A."/>
            <person name="Scarpelli C."/>
            <person name="Weissenbach J."/>
            <person name="Salanoubat M."/>
            <person name="Quetier F."/>
            <person name="Yu Y."/>
            <person name="Kim H.R."/>
            <person name="Rambo T."/>
            <person name="Currie J."/>
            <person name="Collura K."/>
            <person name="Luo M."/>
            <person name="Yang T."/>
            <person name="Ammiraju J.S.S."/>
            <person name="Engler F."/>
            <person name="Soderlund C."/>
            <person name="Wing R.A."/>
            <person name="Palmer L.E."/>
            <person name="de la Bastide M."/>
            <person name="Spiegel L."/>
            <person name="Nascimento L."/>
            <person name="Zutavern T."/>
            <person name="O'Shaughnessy A."/>
            <person name="Dike S."/>
            <person name="Dedhia N."/>
            <person name="Preston R."/>
            <person name="Balija V."/>
            <person name="McCombie W.R."/>
            <person name="Chow T."/>
            <person name="Chen H."/>
            <person name="Chung M."/>
            <person name="Chen C."/>
            <person name="Shaw J."/>
            <person name="Wu H."/>
            <person name="Hsiao K."/>
            <person name="Chao Y."/>
            <person name="Chu M."/>
            <person name="Cheng C."/>
            <person name="Hour A."/>
            <person name="Lee P."/>
            <person name="Lin S."/>
            <person name="Lin Y."/>
            <person name="Liou J."/>
            <person name="Liu S."/>
            <person name="Hsing Y."/>
            <person name="Raghuvanshi S."/>
            <person name="Mohanty A."/>
            <person name="Bharti A.K."/>
            <person name="Gaur A."/>
            <person name="Gupta V."/>
            <person name="Kumar D."/>
            <person name="Ravi V."/>
            <person name="Vij S."/>
            <person name="Kapur A."/>
            <person name="Khurana P."/>
            <person name="Khurana P."/>
            <person name="Khurana J.P."/>
            <person name="Tyagi A.K."/>
            <person name="Gaikwad K."/>
            <person name="Singh A."/>
            <person name="Dalal V."/>
            <person name="Srivastava S."/>
            <person name="Dixit A."/>
            <person name="Pal A.K."/>
            <person name="Ghazi I.A."/>
            <person name="Yadav M."/>
            <person name="Pandit A."/>
            <person name="Bhargava A."/>
            <person name="Sureshbabu K."/>
            <person name="Batra K."/>
            <person name="Sharma T.R."/>
            <person name="Mohapatra T."/>
            <person name="Singh N.K."/>
            <person name="Messing J."/>
            <person name="Nelson A.B."/>
            <person name="Fuks G."/>
            <person name="Kavchok S."/>
            <person name="Keizer G."/>
            <person name="Linton E."/>
            <person name="Llaca V."/>
            <person name="Song R."/>
            <person name="Tanyolac B."/>
            <person name="Young S."/>
            <person name="Ho-Il K."/>
            <person name="Hahn J.H."/>
            <person name="Sangsakoo G."/>
            <person name="Vanavichit A."/>
            <person name="de Mattos Luiz.A.T."/>
            <person name="Zimmer P.D."/>
            <person name="Malone G."/>
            <person name="Dellagostin O."/>
            <person name="de Oliveira A.C."/>
            <person name="Bevan M."/>
            <person name="Bancroft I."/>
            <person name="Minx P."/>
            <person name="Cordum H."/>
            <person name="Wilson R."/>
            <person name="Cheng Z."/>
            <person name="Jin W."/>
            <person name="Jiang J."/>
            <person name="Leong S.A."/>
            <person name="Iwama H."/>
            <person name="Gojobori T."/>
            <person name="Itoh T."/>
            <person name="Niimura Y."/>
            <person name="Fujii Y."/>
            <person name="Habara T."/>
            <person name="Sakai H."/>
            <person name="Sato Y."/>
            <person name="Wilson G."/>
            <person name="Kumar K."/>
            <person name="McCouch S."/>
            <person name="Juretic N."/>
            <person name="Hoen D."/>
            <person name="Wright S."/>
            <person name="Bruskiewich R."/>
            <person name="Bureau T."/>
            <person name="Miyao A."/>
            <person name="Hirochika H."/>
            <person name="Nishikawa T."/>
            <person name="Kadowaki K."/>
            <person name="Sugiura M."/>
            <person name="Burr B."/>
            <person name="Sasaki T."/>
        </authorList>
    </citation>
    <scope>NUCLEOTIDE SEQUENCE [LARGE SCALE GENOMIC DNA]</scope>
    <source>
        <strain evidence="7">cv. Nipponbare</strain>
    </source>
</reference>
<evidence type="ECO:0000256" key="3">
    <source>
        <dbReference type="ARBA" id="ARBA00022729"/>
    </source>
</evidence>
<keyword evidence="4" id="KW-0812">Transmembrane</keyword>
<feature type="transmembrane region" description="Helical" evidence="4">
    <location>
        <begin position="38"/>
        <end position="62"/>
    </location>
</feature>
<keyword evidence="4" id="KW-1133">Transmembrane helix</keyword>
<dbReference type="InParanoid" id="A0A0P0XN12"/>
<dbReference type="STRING" id="39947.A0A0P0XN12"/>
<evidence type="ECO:0000313" key="6">
    <source>
        <dbReference type="EMBL" id="BAT08575.1"/>
    </source>
</evidence>
<dbReference type="EMBL" id="AP014965">
    <property type="protein sequence ID" value="BAT08575.1"/>
    <property type="molecule type" value="Genomic_DNA"/>
</dbReference>
<proteinExistence type="evidence at protein level"/>
<dbReference type="InterPro" id="IPR044206">
    <property type="entry name" value="EGC1/2"/>
</dbReference>
<name>A0A0P0XN12_ORYSJ</name>
<gene>
    <name evidence="6" type="ordered locus">Os09g0472700</name>
    <name evidence="6" type="ORF">OSNPB_090472700</name>
</gene>
<evidence type="ECO:0007829" key="9">
    <source>
        <dbReference type="ProteomicsDB" id="A0A0P0XN12"/>
    </source>
</evidence>
<dbReference type="FunFam" id="2.40.40.10:FF:000005">
    <property type="entry name" value="Barwin-related endoglucanase"/>
    <property type="match status" value="1"/>
</dbReference>
<dbReference type="CDD" id="cd22269">
    <property type="entry name" value="DPBB_EG45-like"/>
    <property type="match status" value="1"/>
</dbReference>
<protein>
    <submittedName>
        <fullName evidence="6">Os09g0472700 protein</fullName>
    </submittedName>
</protein>
<keyword evidence="4" id="KW-0472">Membrane</keyword>
<dbReference type="AlphaFoldDB" id="A0A0P0XN12"/>
<dbReference type="Proteomes" id="UP000059680">
    <property type="component" value="Chromosome 9"/>
</dbReference>
<dbReference type="SMR" id="A0A0P0XN12"/>
<dbReference type="Gramene" id="Os09t0472700-00">
    <property type="protein sequence ID" value="Os09t0472700-00"/>
    <property type="gene ID" value="Os09g0472700"/>
</dbReference>
<evidence type="ECO:0000313" key="7">
    <source>
        <dbReference type="Proteomes" id="UP000059680"/>
    </source>
</evidence>
<dbReference type="PANTHER" id="PTHR47295:SF2">
    <property type="entry name" value="EG45-LIKE DOMAIN CONTAINING PROTEIN 1-RELATED"/>
    <property type="match status" value="1"/>
</dbReference>
<dbReference type="GO" id="GO:0009627">
    <property type="term" value="P:systemic acquired resistance"/>
    <property type="evidence" value="ECO:0007669"/>
    <property type="project" value="InterPro"/>
</dbReference>
<dbReference type="GO" id="GO:0048046">
    <property type="term" value="C:apoplast"/>
    <property type="evidence" value="ECO:0007669"/>
    <property type="project" value="InterPro"/>
</dbReference>
<keyword evidence="2" id="KW-0964">Secreted</keyword>
<dbReference type="InterPro" id="IPR007112">
    <property type="entry name" value="Expansin/allergen_DPBB_dom"/>
</dbReference>
<dbReference type="FunCoup" id="A0A0P0XN12">
    <property type="interactions" value="4"/>
</dbReference>
<organism evidence="6 7">
    <name type="scientific">Oryza sativa subsp. japonica</name>
    <name type="common">Rice</name>
    <dbReference type="NCBI Taxonomy" id="39947"/>
    <lineage>
        <taxon>Eukaryota</taxon>
        <taxon>Viridiplantae</taxon>
        <taxon>Streptophyta</taxon>
        <taxon>Embryophyta</taxon>
        <taxon>Tracheophyta</taxon>
        <taxon>Spermatophyta</taxon>
        <taxon>Magnoliopsida</taxon>
        <taxon>Liliopsida</taxon>
        <taxon>Poales</taxon>
        <taxon>Poaceae</taxon>
        <taxon>BOP clade</taxon>
        <taxon>Oryzoideae</taxon>
        <taxon>Oryzeae</taxon>
        <taxon>Oryzinae</taxon>
        <taxon>Oryza</taxon>
        <taxon>Oryza sativa</taxon>
    </lineage>
</organism>
<comment type="subcellular location">
    <subcellularLocation>
        <location evidence="1">Secreted</location>
    </subcellularLocation>
</comment>
<accession>A0A0P0XN12</accession>
<evidence type="ECO:0000256" key="4">
    <source>
        <dbReference type="SAM" id="Phobius"/>
    </source>
</evidence>
<keyword evidence="3" id="KW-0732">Signal</keyword>
<keyword evidence="7" id="KW-1185">Reference proteome</keyword>
<dbReference type="InterPro" id="IPR009009">
    <property type="entry name" value="RlpA-like_DPBB"/>
</dbReference>
<dbReference type="OMA" id="CKGATNE"/>
<dbReference type="Pfam" id="PF03330">
    <property type="entry name" value="DPBB_1"/>
    <property type="match status" value="1"/>
</dbReference>
<evidence type="ECO:0000256" key="2">
    <source>
        <dbReference type="ARBA" id="ARBA00022525"/>
    </source>
</evidence>
<evidence type="ECO:0000259" key="5">
    <source>
        <dbReference type="PROSITE" id="PS50842"/>
    </source>
</evidence>
<feature type="transmembrane region" description="Helical" evidence="4">
    <location>
        <begin position="165"/>
        <end position="190"/>
    </location>
</feature>
<keyword evidence="8 9" id="KW-1267">Proteomics identification</keyword>
<dbReference type="Gene3D" id="2.40.40.10">
    <property type="entry name" value="RlpA-like domain"/>
    <property type="match status" value="1"/>
</dbReference>
<sequence>MQPSCRTNLLDTLILYSSFQIHPELITMTTTMPKVTSVVMAAVVGLAMVSLVAGISGTATFYTPPYTPSACFGFQEQGTMIAAASDVFWNGGAACGKRYVVTCTGATNQGVPRPCTGRSVTVKIVDHCPSGCQGTIDLSQEAFAIIANPDAGKIKIDYRQYVTYILAYMHLKFSISSIHFYFSIFIWYYYQKMIECMSADHSFDQCVCGLQGVR</sequence>
<dbReference type="SMART" id="SM00837">
    <property type="entry name" value="DPBB_1"/>
    <property type="match status" value="1"/>
</dbReference>
<reference evidence="6 7" key="3">
    <citation type="journal article" date="2013" name="Rice">
        <title>Improvement of the Oryza sativa Nipponbare reference genome using next generation sequence and optical map data.</title>
        <authorList>
            <person name="Kawahara Y."/>
            <person name="de la Bastide M."/>
            <person name="Hamilton J.P."/>
            <person name="Kanamori H."/>
            <person name="McCombie W.R."/>
            <person name="Ouyang S."/>
            <person name="Schwartz D.C."/>
            <person name="Tanaka T."/>
            <person name="Wu J."/>
            <person name="Zhou S."/>
            <person name="Childs K.L."/>
            <person name="Davidson R.M."/>
            <person name="Lin H."/>
            <person name="Quesada-Ocampo L."/>
            <person name="Vaillancourt B."/>
            <person name="Sakai H."/>
            <person name="Lee S.S."/>
            <person name="Kim J."/>
            <person name="Numa H."/>
            <person name="Itoh T."/>
            <person name="Buell C.R."/>
            <person name="Matsumoto T."/>
        </authorList>
    </citation>
    <scope>NUCLEOTIDE SEQUENCE [LARGE SCALE GENOMIC DNA]</scope>
    <source>
        <strain evidence="7">cv. Nipponbare</strain>
    </source>
</reference>
<feature type="domain" description="Expansin-like EG45" evidence="5">
    <location>
        <begin position="53"/>
        <end position="160"/>
    </location>
</feature>
<dbReference type="InterPro" id="IPR036908">
    <property type="entry name" value="RlpA-like_sf"/>
</dbReference>
<evidence type="ECO:0007829" key="8">
    <source>
        <dbReference type="PeptideAtlas" id="A0A0P0XN12"/>
    </source>
</evidence>
<dbReference type="eggNOG" id="ENOG502S1DA">
    <property type="taxonomic scope" value="Eukaryota"/>
</dbReference>
<reference evidence="6 7" key="2">
    <citation type="journal article" date="2013" name="Plant Cell Physiol.">
        <title>Rice Annotation Project Database (RAP-DB): an integrative and interactive database for rice genomics.</title>
        <authorList>
            <person name="Sakai H."/>
            <person name="Lee S.S."/>
            <person name="Tanaka T."/>
            <person name="Numa H."/>
            <person name="Kim J."/>
            <person name="Kawahara Y."/>
            <person name="Wakimoto H."/>
            <person name="Yang C.C."/>
            <person name="Iwamoto M."/>
            <person name="Abe T."/>
            <person name="Yamada Y."/>
            <person name="Muto A."/>
            <person name="Inokuchi H."/>
            <person name="Ikemura T."/>
            <person name="Matsumoto T."/>
            <person name="Sasaki T."/>
            <person name="Itoh T."/>
        </authorList>
    </citation>
    <scope>NUCLEOTIDE SEQUENCE [LARGE SCALE GENOMIC DNA]</scope>
    <source>
        <strain evidence="7">cv. Nipponbare</strain>
    </source>
</reference>
<dbReference type="PROSITE" id="PS50842">
    <property type="entry name" value="EXPANSIN_EG45"/>
    <property type="match status" value="1"/>
</dbReference>